<evidence type="ECO:0000313" key="2">
    <source>
        <dbReference type="Proteomes" id="UP000823775"/>
    </source>
</evidence>
<dbReference type="Proteomes" id="UP000823775">
    <property type="component" value="Unassembled WGS sequence"/>
</dbReference>
<organism evidence="1 2">
    <name type="scientific">Datura stramonium</name>
    <name type="common">Jimsonweed</name>
    <name type="synonym">Common thornapple</name>
    <dbReference type="NCBI Taxonomy" id="4076"/>
    <lineage>
        <taxon>Eukaryota</taxon>
        <taxon>Viridiplantae</taxon>
        <taxon>Streptophyta</taxon>
        <taxon>Embryophyta</taxon>
        <taxon>Tracheophyta</taxon>
        <taxon>Spermatophyta</taxon>
        <taxon>Magnoliopsida</taxon>
        <taxon>eudicotyledons</taxon>
        <taxon>Gunneridae</taxon>
        <taxon>Pentapetalae</taxon>
        <taxon>asterids</taxon>
        <taxon>lamiids</taxon>
        <taxon>Solanales</taxon>
        <taxon>Solanaceae</taxon>
        <taxon>Solanoideae</taxon>
        <taxon>Datureae</taxon>
        <taxon>Datura</taxon>
    </lineage>
</organism>
<sequence length="99" mass="11166">MPIPQRVYGWLEIFQARGHVASITNNRSKYCGNVRFSALNLDAGGDSDHQELASVVNNNWRARDDQKTGAVISTDIYQPRCSEVVIPSVAELYVLAWKW</sequence>
<accession>A0ABS8VR57</accession>
<gene>
    <name evidence="1" type="ORF">HAX54_040485</name>
</gene>
<name>A0ABS8VR57_DATST</name>
<proteinExistence type="predicted"/>
<reference evidence="1 2" key="1">
    <citation type="journal article" date="2021" name="BMC Genomics">
        <title>Datura genome reveals duplications of psychoactive alkaloid biosynthetic genes and high mutation rate following tissue culture.</title>
        <authorList>
            <person name="Rajewski A."/>
            <person name="Carter-House D."/>
            <person name="Stajich J."/>
            <person name="Litt A."/>
        </authorList>
    </citation>
    <scope>NUCLEOTIDE SEQUENCE [LARGE SCALE GENOMIC DNA]</scope>
    <source>
        <strain evidence="1">AR-01</strain>
    </source>
</reference>
<keyword evidence="2" id="KW-1185">Reference proteome</keyword>
<comment type="caution">
    <text evidence="1">The sequence shown here is derived from an EMBL/GenBank/DDBJ whole genome shotgun (WGS) entry which is preliminary data.</text>
</comment>
<protein>
    <submittedName>
        <fullName evidence="1">Uncharacterized protein</fullName>
    </submittedName>
</protein>
<evidence type="ECO:0000313" key="1">
    <source>
        <dbReference type="EMBL" id="MCE0482090.1"/>
    </source>
</evidence>
<dbReference type="EMBL" id="JACEIK010005721">
    <property type="protein sequence ID" value="MCE0482090.1"/>
    <property type="molecule type" value="Genomic_DNA"/>
</dbReference>